<dbReference type="EMBL" id="JBHLSW010000001">
    <property type="protein sequence ID" value="MFC0632279.1"/>
    <property type="molecule type" value="Genomic_DNA"/>
</dbReference>
<reference evidence="2 3" key="1">
    <citation type="submission" date="2024-09" db="EMBL/GenBank/DDBJ databases">
        <authorList>
            <person name="Sun Q."/>
            <person name="Mori K."/>
        </authorList>
    </citation>
    <scope>NUCLEOTIDE SEQUENCE [LARGE SCALE GENOMIC DNA]</scope>
    <source>
        <strain evidence="2 3">NCAIM B.02621</strain>
    </source>
</reference>
<protein>
    <submittedName>
        <fullName evidence="2">GNAT family N-acetyltransferase</fullName>
        <ecNumber evidence="2">2.3.1.-</ecNumber>
    </submittedName>
</protein>
<proteinExistence type="predicted"/>
<dbReference type="SUPFAM" id="SSF55729">
    <property type="entry name" value="Acyl-CoA N-acyltransferases (Nat)"/>
    <property type="match status" value="1"/>
</dbReference>
<dbReference type="GO" id="GO:0016746">
    <property type="term" value="F:acyltransferase activity"/>
    <property type="evidence" value="ECO:0007669"/>
    <property type="project" value="UniProtKB-KW"/>
</dbReference>
<gene>
    <name evidence="2" type="ORF">ACFFGE_00085</name>
</gene>
<dbReference type="PANTHER" id="PTHR43451:SF1">
    <property type="entry name" value="ACETYLTRANSFERASE"/>
    <property type="match status" value="1"/>
</dbReference>
<dbReference type="Pfam" id="PF13673">
    <property type="entry name" value="Acetyltransf_10"/>
    <property type="match status" value="1"/>
</dbReference>
<keyword evidence="2" id="KW-0808">Transferase</keyword>
<name>A0ABV6QY30_9CAUL</name>
<keyword evidence="2" id="KW-0012">Acyltransferase</keyword>
<dbReference type="RefSeq" id="WP_376833082.1">
    <property type="nucleotide sequence ID" value="NZ_JBHLSW010000001.1"/>
</dbReference>
<sequence>MAAVYRAAVEVTGALDYSPAQVRAWRDQGPDADRLRARMADGRKAWVAIDPQDRVVGFTDLEPDGHIDFLYVHPQAKGRGVAGALLDRLEAEARAAGLRRLFVEASEAARRALLKRGYAVFARRDFEVEGTPIHNYAMEKRL</sequence>
<evidence type="ECO:0000313" key="3">
    <source>
        <dbReference type="Proteomes" id="UP001589906"/>
    </source>
</evidence>
<dbReference type="CDD" id="cd04301">
    <property type="entry name" value="NAT_SF"/>
    <property type="match status" value="1"/>
</dbReference>
<dbReference type="PANTHER" id="PTHR43451">
    <property type="entry name" value="ACETYLTRANSFERASE (GNAT) FAMILY PROTEIN"/>
    <property type="match status" value="1"/>
</dbReference>
<dbReference type="InterPro" id="IPR000182">
    <property type="entry name" value="GNAT_dom"/>
</dbReference>
<evidence type="ECO:0000313" key="2">
    <source>
        <dbReference type="EMBL" id="MFC0632279.1"/>
    </source>
</evidence>
<dbReference type="InterPro" id="IPR052564">
    <property type="entry name" value="N-acetyltrans/Recomb-assoc"/>
</dbReference>
<dbReference type="EC" id="2.3.1.-" evidence="2"/>
<dbReference type="Gene3D" id="3.40.630.30">
    <property type="match status" value="1"/>
</dbReference>
<dbReference type="PROSITE" id="PS51186">
    <property type="entry name" value="GNAT"/>
    <property type="match status" value="1"/>
</dbReference>
<accession>A0ABV6QY30</accession>
<comment type="caution">
    <text evidence="2">The sequence shown here is derived from an EMBL/GenBank/DDBJ whole genome shotgun (WGS) entry which is preliminary data.</text>
</comment>
<keyword evidence="3" id="KW-1185">Reference proteome</keyword>
<dbReference type="InterPro" id="IPR016181">
    <property type="entry name" value="Acyl_CoA_acyltransferase"/>
</dbReference>
<organism evidence="2 3">
    <name type="scientific">Brevundimonas balnearis</name>
    <dbReference type="NCBI Taxonomy" id="1572858"/>
    <lineage>
        <taxon>Bacteria</taxon>
        <taxon>Pseudomonadati</taxon>
        <taxon>Pseudomonadota</taxon>
        <taxon>Alphaproteobacteria</taxon>
        <taxon>Caulobacterales</taxon>
        <taxon>Caulobacteraceae</taxon>
        <taxon>Brevundimonas</taxon>
    </lineage>
</organism>
<feature type="domain" description="N-acetyltransferase" evidence="1">
    <location>
        <begin position="1"/>
        <end position="142"/>
    </location>
</feature>
<dbReference type="Proteomes" id="UP001589906">
    <property type="component" value="Unassembled WGS sequence"/>
</dbReference>
<evidence type="ECO:0000259" key="1">
    <source>
        <dbReference type="PROSITE" id="PS51186"/>
    </source>
</evidence>